<evidence type="ECO:0000259" key="1">
    <source>
        <dbReference type="Pfam" id="PF19838"/>
    </source>
</evidence>
<dbReference type="EMBL" id="JBHTHU010000005">
    <property type="protein sequence ID" value="MFD0750349.1"/>
    <property type="molecule type" value="Genomic_DNA"/>
</dbReference>
<accession>A0ABW2YVR7</accession>
<dbReference type="InterPro" id="IPR050218">
    <property type="entry name" value="LptD"/>
</dbReference>
<protein>
    <submittedName>
        <fullName evidence="2">LPS assembly protein LptD</fullName>
    </submittedName>
</protein>
<dbReference type="InterPro" id="IPR045659">
    <property type="entry name" value="LptD_2"/>
</dbReference>
<reference evidence="3" key="1">
    <citation type="journal article" date="2019" name="Int. J. Syst. Evol. Microbiol.">
        <title>The Global Catalogue of Microorganisms (GCM) 10K type strain sequencing project: providing services to taxonomists for standard genome sequencing and annotation.</title>
        <authorList>
            <consortium name="The Broad Institute Genomics Platform"/>
            <consortium name="The Broad Institute Genome Sequencing Center for Infectious Disease"/>
            <person name="Wu L."/>
            <person name="Ma J."/>
        </authorList>
    </citation>
    <scope>NUCLEOTIDE SEQUENCE [LARGE SCALE GENOMIC DNA]</scope>
    <source>
        <strain evidence="3">CCUG 63418</strain>
    </source>
</reference>
<dbReference type="PANTHER" id="PTHR30189:SF1">
    <property type="entry name" value="LPS-ASSEMBLY PROTEIN LPTD"/>
    <property type="match status" value="1"/>
</dbReference>
<proteinExistence type="predicted"/>
<name>A0ABW2YVR7_9SPHI</name>
<feature type="domain" description="LPS-assembly protein LptD central" evidence="1">
    <location>
        <begin position="232"/>
        <end position="708"/>
    </location>
</feature>
<gene>
    <name evidence="2" type="ORF">ACFQZS_09370</name>
</gene>
<dbReference type="Pfam" id="PF19838">
    <property type="entry name" value="LptD_2"/>
    <property type="match status" value="1"/>
</dbReference>
<evidence type="ECO:0000313" key="3">
    <source>
        <dbReference type="Proteomes" id="UP001596958"/>
    </source>
</evidence>
<comment type="caution">
    <text evidence="2">The sequence shown here is derived from an EMBL/GenBank/DDBJ whole genome shotgun (WGS) entry which is preliminary data.</text>
</comment>
<sequence>MKFINLFFLFAIILMVGMVAAEGRTHRTIINAAIADTIIPLKSTDKYPLLNKKQGIPLGSPENIKPLSDTLRLSDTTKKDSSSLTDQLEATAKDSTVTINNDTVRFYGGARLKYGDFSLDADFIEVDKTKKIVFARGTHDPVTGRYFGRPIVKQGSDAPITSDSLRSNYETKMGKTWNLLTQQETNYISHGQAKKISETEVAYHNVIFSACDKPDPDYGIVITRGIMEKKRIISGPAYLMIAGVPMPLGLPFGFFPKTDTKTSGVILPTFGEDATLGFFLRGFGYYFAINDYMDLTTTGTYYSNGSYEVTSAMNYQKRYKYNGGLTLSYGSHNYGLAGDPAATDFHINWNHSQSPNANPGRTFSASVSAGTSSFYQNNPATTGYNLQSLTQNQLQSSISYARIWQGTPFALNISLAHNQDLTRKTVNLDFPRVTFSMSTINPFDKRDRVGEQKWYQRITVGYTLNATNNLSNIPEKELFTTHTLTKRMRSGVTHQIPVGLSLNVLKYFQFNTGFNYNEYWAFQTTRQRFGRADSLITDTVPGFTRAGDYSLSGGFSTKIYGTKNLKIGSLRAIRHVITPNINFSYRPDYSGLNRAYNKVVVSNATVPYPVIARRYSIFNGSAVAGPAGGTSAGVGIGIDNNIEAKVRAKSTDSVQTDRKIILLQGLSFNTFYNIAADSFKLADITFSGHTSIIHDRVNINFGGTFDPYSTKILDSISNNQIVRVARRVNRYTWQDGRFPALVNFSLTIGGSLNAAALKQPANKQLPPGQNMLGATPDQADKLALLNSDPGAYIDFKVPWNLTFNYNFSYFNSYTGSTVANTIMVNGDVSITQKWKVQFNTNYDLKLAKLSSATSFAIYRDLHCWDLAISWLPFGYYKSYNVTLKVRSDILQALKLTKRSDYTSNGLFNRY</sequence>
<keyword evidence="3" id="KW-1185">Reference proteome</keyword>
<evidence type="ECO:0000313" key="2">
    <source>
        <dbReference type="EMBL" id="MFD0750349.1"/>
    </source>
</evidence>
<dbReference type="RefSeq" id="WP_377099532.1">
    <property type="nucleotide sequence ID" value="NZ_JBHTHU010000005.1"/>
</dbReference>
<organism evidence="2 3">
    <name type="scientific">Mucilaginibacter calamicampi</name>
    <dbReference type="NCBI Taxonomy" id="1302352"/>
    <lineage>
        <taxon>Bacteria</taxon>
        <taxon>Pseudomonadati</taxon>
        <taxon>Bacteroidota</taxon>
        <taxon>Sphingobacteriia</taxon>
        <taxon>Sphingobacteriales</taxon>
        <taxon>Sphingobacteriaceae</taxon>
        <taxon>Mucilaginibacter</taxon>
    </lineage>
</organism>
<dbReference type="Proteomes" id="UP001596958">
    <property type="component" value="Unassembled WGS sequence"/>
</dbReference>
<dbReference type="PANTHER" id="PTHR30189">
    <property type="entry name" value="LPS-ASSEMBLY PROTEIN"/>
    <property type="match status" value="1"/>
</dbReference>